<evidence type="ECO:0000313" key="2">
    <source>
        <dbReference type="EMBL" id="KAJ5200456.1"/>
    </source>
</evidence>
<dbReference type="Proteomes" id="UP001150879">
    <property type="component" value="Unassembled WGS sequence"/>
</dbReference>
<keyword evidence="1" id="KW-0812">Transmembrane</keyword>
<reference evidence="2" key="1">
    <citation type="submission" date="2022-11" db="EMBL/GenBank/DDBJ databases">
        <authorList>
            <person name="Petersen C."/>
        </authorList>
    </citation>
    <scope>NUCLEOTIDE SEQUENCE</scope>
    <source>
        <strain evidence="2">IBT 16849</strain>
    </source>
</reference>
<keyword evidence="1" id="KW-1133">Transmembrane helix</keyword>
<evidence type="ECO:0000256" key="1">
    <source>
        <dbReference type="SAM" id="Phobius"/>
    </source>
</evidence>
<keyword evidence="1" id="KW-0472">Membrane</keyword>
<keyword evidence="3" id="KW-1185">Reference proteome</keyword>
<comment type="caution">
    <text evidence="2">The sequence shown here is derived from an EMBL/GenBank/DDBJ whole genome shotgun (WGS) entry which is preliminary data.</text>
</comment>
<dbReference type="EMBL" id="JAPQKP010000003">
    <property type="protein sequence ID" value="KAJ5200456.1"/>
    <property type="molecule type" value="Genomic_DNA"/>
</dbReference>
<gene>
    <name evidence="2" type="ORF">N7472_005660</name>
</gene>
<reference evidence="2" key="2">
    <citation type="journal article" date="2023" name="IMA Fungus">
        <title>Comparative genomic study of the Penicillium genus elucidates a diverse pangenome and 15 lateral gene transfer events.</title>
        <authorList>
            <person name="Petersen C."/>
            <person name="Sorensen T."/>
            <person name="Nielsen M.R."/>
            <person name="Sondergaard T.E."/>
            <person name="Sorensen J.L."/>
            <person name="Fitzpatrick D.A."/>
            <person name="Frisvad J.C."/>
            <person name="Nielsen K.L."/>
        </authorList>
    </citation>
    <scope>NUCLEOTIDE SEQUENCE</scope>
    <source>
        <strain evidence="2">IBT 16849</strain>
    </source>
</reference>
<sequence>MSFTLSLVLYSSQDYCLLTLILRHWHCPPIHSEQVCPYRPAELPKIHLLFLCLGLHPCVPLSIAFFNINSSGRP</sequence>
<organism evidence="2 3">
    <name type="scientific">Penicillium cf. griseofulvum</name>
    <dbReference type="NCBI Taxonomy" id="2972120"/>
    <lineage>
        <taxon>Eukaryota</taxon>
        <taxon>Fungi</taxon>
        <taxon>Dikarya</taxon>
        <taxon>Ascomycota</taxon>
        <taxon>Pezizomycotina</taxon>
        <taxon>Eurotiomycetes</taxon>
        <taxon>Eurotiomycetidae</taxon>
        <taxon>Eurotiales</taxon>
        <taxon>Aspergillaceae</taxon>
        <taxon>Penicillium</taxon>
    </lineage>
</organism>
<proteinExistence type="predicted"/>
<protein>
    <submittedName>
        <fullName evidence="2">Uncharacterized protein</fullName>
    </submittedName>
</protein>
<name>A0A9W9MER9_9EURO</name>
<dbReference type="AlphaFoldDB" id="A0A9W9MER9"/>
<evidence type="ECO:0000313" key="3">
    <source>
        <dbReference type="Proteomes" id="UP001150879"/>
    </source>
</evidence>
<feature type="transmembrane region" description="Helical" evidence="1">
    <location>
        <begin position="48"/>
        <end position="68"/>
    </location>
</feature>
<accession>A0A9W9MER9</accession>